<gene>
    <name evidence="2" type="ORF">GT037_009349</name>
</gene>
<dbReference type="Proteomes" id="UP000596902">
    <property type="component" value="Unassembled WGS sequence"/>
</dbReference>
<dbReference type="EMBL" id="JAAABM010000015">
    <property type="protein sequence ID" value="KAF7672848.1"/>
    <property type="molecule type" value="Genomic_DNA"/>
</dbReference>
<protein>
    <recommendedName>
        <fullName evidence="1">Heterokaryon incompatibility domain-containing protein</fullName>
    </recommendedName>
</protein>
<organism evidence="2 3">
    <name type="scientific">Alternaria burnsii</name>
    <dbReference type="NCBI Taxonomy" id="1187904"/>
    <lineage>
        <taxon>Eukaryota</taxon>
        <taxon>Fungi</taxon>
        <taxon>Dikarya</taxon>
        <taxon>Ascomycota</taxon>
        <taxon>Pezizomycotina</taxon>
        <taxon>Dothideomycetes</taxon>
        <taxon>Pleosporomycetidae</taxon>
        <taxon>Pleosporales</taxon>
        <taxon>Pleosporineae</taxon>
        <taxon>Pleosporaceae</taxon>
        <taxon>Alternaria</taxon>
        <taxon>Alternaria sect. Alternaria</taxon>
    </lineage>
</organism>
<reference evidence="2" key="2">
    <citation type="submission" date="2020-08" db="EMBL/GenBank/DDBJ databases">
        <title>Draft Genome Sequence of Cumin Blight Pathogen Alternaria burnsii.</title>
        <authorList>
            <person name="Feng Z."/>
        </authorList>
    </citation>
    <scope>NUCLEOTIDE SEQUENCE</scope>
    <source>
        <strain evidence="2">CBS107.38</strain>
    </source>
</reference>
<dbReference type="PANTHER" id="PTHR33112">
    <property type="entry name" value="DOMAIN PROTEIN, PUTATIVE-RELATED"/>
    <property type="match status" value="1"/>
</dbReference>
<sequence length="644" mass="73415">MATEALDSGPVGPSDTTVDLTAATDSETEDEGHEPCDLSSNEYKKYVVGTDIKKLRLGVAAACQVCSIVFDAITTYSTGRLCMDSMTRVKMLADSWRIWIIKGEDERTELELFRLQGQELHTQPGLSSSKLPIPTRRLLPGDTSSDETLQTLQNWIETCVEHHETCAGHKINKLPKRVLEIDGEHVYLREHSKTTAMYACLSHCWGPSGPALKLDKTTSSDLFDGILIDRLPKTFADAVRLCARLNLRFLWIDACCIMQDDEDDWKEAAATMAIIYERAHLTIAATWASNSDCGLFASDRKRYRARKLTAHELYIQEIRGFFPPPDEPGYPEFPLLSRAWVYQERLLSSRMVQFSKDQIYWQCPTRFISENGMTFKDVYTWTNTSSLELFEVIEDPVDRWHKLVNMYSGLDLTYASDRLPAIAAIVEREMRLRLDDVYIAGMWKKSLLSDLAWRSFESWTPPARCPQIRSPTWAWPSSQMHVCWLSGSLEPCLRLMDLSYTYVGPAHVGEVTHASISLEGHTYTIRLKEAIRWDLFESVPCFEIVPRSTSDVRLKTWSARMDFDWSTGDRPVRVGDDFVVLPTSLSEEASYMGLILKEVTNGVFERIGTIEIEAVSQSEMTTLQRTWRICEFVEALPIRQVKII</sequence>
<dbReference type="AlphaFoldDB" id="A0A8H7AY56"/>
<feature type="domain" description="Heterokaryon incompatibility" evidence="1">
    <location>
        <begin position="198"/>
        <end position="344"/>
    </location>
</feature>
<name>A0A8H7AY56_9PLEO</name>
<reference evidence="2" key="1">
    <citation type="submission" date="2020-01" db="EMBL/GenBank/DDBJ databases">
        <authorList>
            <person name="Feng Z.H.Z."/>
        </authorList>
    </citation>
    <scope>NUCLEOTIDE SEQUENCE</scope>
    <source>
        <strain evidence="2">CBS107.38</strain>
    </source>
</reference>
<dbReference type="InterPro" id="IPR010730">
    <property type="entry name" value="HET"/>
</dbReference>
<dbReference type="GeneID" id="62207574"/>
<evidence type="ECO:0000313" key="3">
    <source>
        <dbReference type="Proteomes" id="UP000596902"/>
    </source>
</evidence>
<comment type="caution">
    <text evidence="2">The sequence shown here is derived from an EMBL/GenBank/DDBJ whole genome shotgun (WGS) entry which is preliminary data.</text>
</comment>
<dbReference type="RefSeq" id="XP_038783198.1">
    <property type="nucleotide sequence ID" value="XM_038934396.1"/>
</dbReference>
<dbReference type="Pfam" id="PF06985">
    <property type="entry name" value="HET"/>
    <property type="match status" value="1"/>
</dbReference>
<evidence type="ECO:0000259" key="1">
    <source>
        <dbReference type="Pfam" id="PF06985"/>
    </source>
</evidence>
<accession>A0A8H7AY56</accession>
<evidence type="ECO:0000313" key="2">
    <source>
        <dbReference type="EMBL" id="KAF7672848.1"/>
    </source>
</evidence>
<proteinExistence type="predicted"/>
<keyword evidence="3" id="KW-1185">Reference proteome</keyword>
<dbReference type="PANTHER" id="PTHR33112:SF13">
    <property type="entry name" value="HETEROKARYON INCOMPATIBILITY DOMAIN-CONTAINING PROTEIN"/>
    <property type="match status" value="1"/>
</dbReference>